<feature type="domain" description="CHAT" evidence="2">
    <location>
        <begin position="960"/>
        <end position="1251"/>
    </location>
</feature>
<proteinExistence type="predicted"/>
<gene>
    <name evidence="3" type="ORF">PILCRDRAFT_825381</name>
</gene>
<evidence type="ECO:0000256" key="1">
    <source>
        <dbReference type="SAM" id="Coils"/>
    </source>
</evidence>
<name>A0A0C3ATZ7_PILCF</name>
<dbReference type="Pfam" id="PF12770">
    <property type="entry name" value="CHAT"/>
    <property type="match status" value="1"/>
</dbReference>
<keyword evidence="1" id="KW-0175">Coiled coil</keyword>
<dbReference type="STRING" id="765440.A0A0C3ATZ7"/>
<reference evidence="4" key="2">
    <citation type="submission" date="2015-01" db="EMBL/GenBank/DDBJ databases">
        <title>Evolutionary Origins and Diversification of the Mycorrhizal Mutualists.</title>
        <authorList>
            <consortium name="DOE Joint Genome Institute"/>
            <consortium name="Mycorrhizal Genomics Consortium"/>
            <person name="Kohler A."/>
            <person name="Kuo A."/>
            <person name="Nagy L.G."/>
            <person name="Floudas D."/>
            <person name="Copeland A."/>
            <person name="Barry K.W."/>
            <person name="Cichocki N."/>
            <person name="Veneault-Fourrey C."/>
            <person name="LaButti K."/>
            <person name="Lindquist E.A."/>
            <person name="Lipzen A."/>
            <person name="Lundell T."/>
            <person name="Morin E."/>
            <person name="Murat C."/>
            <person name="Riley R."/>
            <person name="Ohm R."/>
            <person name="Sun H."/>
            <person name="Tunlid A."/>
            <person name="Henrissat B."/>
            <person name="Grigoriev I.V."/>
            <person name="Hibbett D.S."/>
            <person name="Martin F."/>
        </authorList>
    </citation>
    <scope>NUCLEOTIDE SEQUENCE [LARGE SCALE GENOMIC DNA]</scope>
    <source>
        <strain evidence="4">F 1598</strain>
    </source>
</reference>
<dbReference type="OrthoDB" id="9991317at2759"/>
<dbReference type="SUPFAM" id="SSF81901">
    <property type="entry name" value="HCP-like"/>
    <property type="match status" value="1"/>
</dbReference>
<evidence type="ECO:0000259" key="2">
    <source>
        <dbReference type="Pfam" id="PF12770"/>
    </source>
</evidence>
<sequence>MSSSLLETSANLDVEIKLDGSAIPTSVIEGDAAPQGFCVFGNTSSTISLSVQNKVSLFEDRCIGRVSIQIGTLLDTCSDDKTAALETKSTNSDAVTTGIIFVKLRRLGNHAGPANLGNQQNTVKLMDKNNLSQSFVLSNIQAGSHQRDLEASDLFAVSVRLLERFQTVGDSADIDSAISNLQKAVELTDDENLNKSIYLSHLGNSQQTRFRRFGKLADIENAISSHQKAVELMDDEHPHKPIFLTNLGISQRTRFGRLGKSVDIGNAISNHQQAVELTHDGHPDKPGRFTNLGNSQLTRFRSFGELADIENAIFNQQKAVELTGHGHPIRPSLLANLGDSQGQRFERLGQLGDIENAISNKRKAVELMDDGHPNKPKCVSSLGNSQHARFKLLGELADIENAISNHQMAVDLINGGHPDKPMYLSNLGNSQVTRFNHLGRLADLENSISNHQKAVELTDDEHPRKPGFLSNLGVSHEIHFTHRGELAHLENAISNQKKAVKLTIDGHPNKPLFLSNLGSTQGVRFKHLGDLADIDDAISNLHRAVELTDDGLPAKPDYLSNLSSSQGIRFGQLGDRLASLGISQYTRFECLGELADIENAISNLQKAVKLADDGQPDKPLYLSNLSGCQRTRFKRLGELADIENAVLNARKAVDLTDSGDPGLSDFLLNLGNCQDSRFEHLGEEADLAAAVSAFKQAAQSNTAFPSSALSAARQWAEVSRRSGNLLSALEGYRAALELLPKVAWLGLDPRSHRDQLLRDRSENLACLATTCAIRLGHLDEAVELLDMGRSVYWQQASSLRSDLEALKQADKELANELETIGRKLDTGSFSDPSPIDIEHTAGIKSLTKEEIGRERRSLVSKWDSLVERVRKIPEFACFLKPTQFHQLRQAATIGRVIIINSSEHGVDALIFGRTGAIEHVPLSSIDSKKLAEMTGNIVLNRSADVRGTLQRNHIANDLQKVLRMVWHMLLIPIFHKINIPLENNAGMPEHRIWWYLTGPLTFIPIHAAGPARGNIDVSRMIISSYVTTLDSLLQAQKKNVRGSAMQRRLVAISQPNTPGQNAIPNCTQEVMCVTEAAASAGWAQKDIVLMEGSDATVERVSTALDTCSWAHFACHGSQDSMSGRKSAFALHDGKLELGQIASKRLSLGQFAFLSACHAASGLKELPGEAMHLAAGLQFAGFPSVIATMWGISDEDAPKVADHVYQYLFRNGMEGLDPSDAATALNRAVQALRDSKDPQMTIDRWAPFIHFGI</sequence>
<dbReference type="EMBL" id="KN833025">
    <property type="protein sequence ID" value="KIM77413.1"/>
    <property type="molecule type" value="Genomic_DNA"/>
</dbReference>
<evidence type="ECO:0000313" key="3">
    <source>
        <dbReference type="EMBL" id="KIM77413.1"/>
    </source>
</evidence>
<keyword evidence="4" id="KW-1185">Reference proteome</keyword>
<evidence type="ECO:0000313" key="4">
    <source>
        <dbReference type="Proteomes" id="UP000054166"/>
    </source>
</evidence>
<dbReference type="Proteomes" id="UP000054166">
    <property type="component" value="Unassembled WGS sequence"/>
</dbReference>
<accession>A0A0C3ATZ7</accession>
<reference evidence="3 4" key="1">
    <citation type="submission" date="2014-04" db="EMBL/GenBank/DDBJ databases">
        <authorList>
            <consortium name="DOE Joint Genome Institute"/>
            <person name="Kuo A."/>
            <person name="Tarkka M."/>
            <person name="Buscot F."/>
            <person name="Kohler A."/>
            <person name="Nagy L.G."/>
            <person name="Floudas D."/>
            <person name="Copeland A."/>
            <person name="Barry K.W."/>
            <person name="Cichocki N."/>
            <person name="Veneault-Fourrey C."/>
            <person name="LaButti K."/>
            <person name="Lindquist E.A."/>
            <person name="Lipzen A."/>
            <person name="Lundell T."/>
            <person name="Morin E."/>
            <person name="Murat C."/>
            <person name="Sun H."/>
            <person name="Tunlid A."/>
            <person name="Henrissat B."/>
            <person name="Grigoriev I.V."/>
            <person name="Hibbett D.S."/>
            <person name="Martin F."/>
            <person name="Nordberg H.P."/>
            <person name="Cantor M.N."/>
            <person name="Hua S.X."/>
        </authorList>
    </citation>
    <scope>NUCLEOTIDE SEQUENCE [LARGE SCALE GENOMIC DNA]</scope>
    <source>
        <strain evidence="3 4">F 1598</strain>
    </source>
</reference>
<dbReference type="Gene3D" id="1.25.40.10">
    <property type="entry name" value="Tetratricopeptide repeat domain"/>
    <property type="match status" value="4"/>
</dbReference>
<dbReference type="HOGENOM" id="CLU_001305_0_3_1"/>
<dbReference type="PANTHER" id="PTHR19959">
    <property type="entry name" value="KINESIN LIGHT CHAIN"/>
    <property type="match status" value="1"/>
</dbReference>
<feature type="coiled-coil region" evidence="1">
    <location>
        <begin position="796"/>
        <end position="823"/>
    </location>
</feature>
<organism evidence="3 4">
    <name type="scientific">Piloderma croceum (strain F 1598)</name>
    <dbReference type="NCBI Taxonomy" id="765440"/>
    <lineage>
        <taxon>Eukaryota</taxon>
        <taxon>Fungi</taxon>
        <taxon>Dikarya</taxon>
        <taxon>Basidiomycota</taxon>
        <taxon>Agaricomycotina</taxon>
        <taxon>Agaricomycetes</taxon>
        <taxon>Agaricomycetidae</taxon>
        <taxon>Atheliales</taxon>
        <taxon>Atheliaceae</taxon>
        <taxon>Piloderma</taxon>
    </lineage>
</organism>
<dbReference type="InParanoid" id="A0A0C3ATZ7"/>
<protein>
    <recommendedName>
        <fullName evidence="2">CHAT domain-containing protein</fullName>
    </recommendedName>
</protein>
<dbReference type="InterPro" id="IPR024983">
    <property type="entry name" value="CHAT_dom"/>
</dbReference>
<dbReference type="InterPro" id="IPR011990">
    <property type="entry name" value="TPR-like_helical_dom_sf"/>
</dbReference>
<dbReference type="AlphaFoldDB" id="A0A0C3ATZ7"/>
<dbReference type="PANTHER" id="PTHR19959:SF119">
    <property type="entry name" value="FUNGAL LIPASE-LIKE DOMAIN-CONTAINING PROTEIN"/>
    <property type="match status" value="1"/>
</dbReference>